<keyword evidence="2" id="KW-0472">Membrane</keyword>
<gene>
    <name evidence="3" type="primary">LOC101246964</name>
</gene>
<organism evidence="3">
    <name type="scientific">Solanum lycopersicum</name>
    <name type="common">Tomato</name>
    <name type="synonym">Lycopersicon esculentum</name>
    <dbReference type="NCBI Taxonomy" id="4081"/>
    <lineage>
        <taxon>Eukaryota</taxon>
        <taxon>Viridiplantae</taxon>
        <taxon>Streptophyta</taxon>
        <taxon>Embryophyta</taxon>
        <taxon>Tracheophyta</taxon>
        <taxon>Spermatophyta</taxon>
        <taxon>Magnoliopsida</taxon>
        <taxon>eudicotyledons</taxon>
        <taxon>Gunneridae</taxon>
        <taxon>Pentapetalae</taxon>
        <taxon>asterids</taxon>
        <taxon>lamiids</taxon>
        <taxon>Solanales</taxon>
        <taxon>Solanaceae</taxon>
        <taxon>Solanoideae</taxon>
        <taxon>Solaneae</taxon>
        <taxon>Solanum</taxon>
        <taxon>Solanum subgen. Lycopersicon</taxon>
    </lineage>
</organism>
<keyword evidence="2" id="KW-1133">Transmembrane helix</keyword>
<dbReference type="RefSeq" id="XP_004247797.1">
    <property type="nucleotide sequence ID" value="XM_004247749.5"/>
</dbReference>
<dbReference type="OMA" id="RWWSDDS"/>
<feature type="region of interest" description="Disordered" evidence="1">
    <location>
        <begin position="234"/>
        <end position="271"/>
    </location>
</feature>
<evidence type="ECO:0000256" key="1">
    <source>
        <dbReference type="SAM" id="MobiDB-lite"/>
    </source>
</evidence>
<keyword evidence="2" id="KW-0812">Transmembrane</keyword>
<reference evidence="3" key="2">
    <citation type="submission" date="2019-01" db="UniProtKB">
        <authorList>
            <consortium name="EnsemblPlants"/>
        </authorList>
    </citation>
    <scope>IDENTIFICATION</scope>
    <source>
        <strain evidence="3">cv. Heinz 1706</strain>
    </source>
</reference>
<dbReference type="Proteomes" id="UP000004994">
    <property type="component" value="Chromosome 9"/>
</dbReference>
<dbReference type="STRING" id="4081.A0A3Q7I935"/>
<dbReference type="EnsemblPlants" id="Solyc09g091010.3.1">
    <property type="protein sequence ID" value="Solyc09g091010.3.1"/>
    <property type="gene ID" value="Solyc09g091010.3"/>
</dbReference>
<dbReference type="OrthoDB" id="785439at2759"/>
<protein>
    <submittedName>
        <fullName evidence="3">Uncharacterized protein</fullName>
    </submittedName>
</protein>
<feature type="transmembrane region" description="Helical" evidence="2">
    <location>
        <begin position="118"/>
        <end position="139"/>
    </location>
</feature>
<feature type="transmembrane region" description="Helical" evidence="2">
    <location>
        <begin position="145"/>
        <end position="167"/>
    </location>
</feature>
<dbReference type="PANTHER" id="PTHR35719:SF2">
    <property type="entry name" value="ABC TRANSMEMBRANE TYPE-1 DOMAIN-CONTAINING PROTEIN"/>
    <property type="match status" value="1"/>
</dbReference>
<proteinExistence type="predicted"/>
<dbReference type="PANTHER" id="PTHR35719">
    <property type="entry name" value="OS01G0680600 PROTEIN"/>
    <property type="match status" value="1"/>
</dbReference>
<evidence type="ECO:0000256" key="2">
    <source>
        <dbReference type="SAM" id="Phobius"/>
    </source>
</evidence>
<accession>A0A3Q7I935</accession>
<evidence type="ECO:0000313" key="3">
    <source>
        <dbReference type="EnsemblPlants" id="Solyc09g091010.3.1"/>
    </source>
</evidence>
<dbReference type="GeneID" id="101246964"/>
<dbReference type="InParanoid" id="A0A3Q7I935"/>
<dbReference type="PaxDb" id="4081-Solyc09g091010.2.1"/>
<feature type="compositionally biased region" description="Basic residues" evidence="1">
    <location>
        <begin position="174"/>
        <end position="185"/>
    </location>
</feature>
<dbReference type="AlphaFoldDB" id="A0A3Q7I935"/>
<feature type="region of interest" description="Disordered" evidence="1">
    <location>
        <begin position="174"/>
        <end position="216"/>
    </location>
</feature>
<reference evidence="3" key="1">
    <citation type="journal article" date="2012" name="Nature">
        <title>The tomato genome sequence provides insights into fleshy fruit evolution.</title>
        <authorList>
            <consortium name="Tomato Genome Consortium"/>
        </authorList>
    </citation>
    <scope>NUCLEOTIDE SEQUENCE [LARGE SCALE GENOMIC DNA]</scope>
    <source>
        <strain evidence="3">cv. Heinz 1706</strain>
    </source>
</reference>
<sequence length="295" mass="33159">MSNIGQWNGLKTTINRGDGGLLHLHLPLNPSPSPLLFFTQKPISLNPLNPLSSHLLLQKQQQPLHICCSRPSSKWDSNAESIKNQNFNNLEDEEEELDEEEFLEQGAQFFAEYIESIWIFKVFCSYGFVLIPILIVLISTGGAKAFAMAFALPIGQSTLFFAIQKILDVIQNKPTRKSTAKKRQRAAPNSSKTNFWRRGGSSKTRKRKTGYQSWVSNSDVSASKDDREVSRFGGWDELDQEMQSSKSSDKSSAETAKIPVEKGKLSRPEATSDTPLLLRLLISMFPFLASWTKML</sequence>
<dbReference type="Gramene" id="Solyc09g091010.3.1">
    <property type="protein sequence ID" value="Solyc09g091010.3.1"/>
    <property type="gene ID" value="Solyc09g091010.3"/>
</dbReference>
<dbReference type="KEGG" id="sly:101246964"/>
<evidence type="ECO:0000313" key="4">
    <source>
        <dbReference type="Proteomes" id="UP000004994"/>
    </source>
</evidence>
<name>A0A3Q7I935_SOLLC</name>
<keyword evidence="4" id="KW-1185">Reference proteome</keyword>